<evidence type="ECO:0000313" key="4">
    <source>
        <dbReference type="Proteomes" id="UP001516023"/>
    </source>
</evidence>
<dbReference type="EMBL" id="JABMIG020000044">
    <property type="protein sequence ID" value="KAL3798691.1"/>
    <property type="molecule type" value="Genomic_DNA"/>
</dbReference>
<sequence length="446" mass="47849">MTASAMSSNTLLTLLFLSASSTPSTAFVPFLGPTSPRLQPLHATETFQRSLLEAQLKLSDKSKSSPVDNVVATTTSSESEATSSTPVVSVDYDAAARLAYEAAGSVGEFTDFRANYLEETSAMMAKKNPYVKTAPVAPVAEVPEPMVATPIVSVDYDAAARLAYVAAGETGEFETFKMKYLEETSAMIATKNPYVSAVVEKVPVEPIIETPPSPPEEAFTAPPTQPEPILLTPTPTPAPAPLPKTEFTIPRELAIVPINEATVQFTAGLLGATAGFLLGGPILSAILAATTNYLSRKEDDTSSSVRNGNEATTVATSPKKIVDTASQTALLLYNYLARFEKENNVVDTTFRLMEGAVDKLKTMDSPASSTIVQLETTLGDIAKKVEEWNDDYDFVNGAGTVLNSVGDLVEVSVDKVVELNEEYRLTERVGEVVRETVKKVTEERRD</sequence>
<keyword evidence="4" id="KW-1185">Reference proteome</keyword>
<feature type="compositionally biased region" description="Low complexity" evidence="1">
    <location>
        <begin position="70"/>
        <end position="83"/>
    </location>
</feature>
<evidence type="ECO:0000256" key="2">
    <source>
        <dbReference type="SAM" id="SignalP"/>
    </source>
</evidence>
<protein>
    <recommendedName>
        <fullName evidence="5">Plastid lipid-associated protein/fibrillin conserved domain-containing protein</fullName>
    </recommendedName>
</protein>
<evidence type="ECO:0000313" key="3">
    <source>
        <dbReference type="EMBL" id="KAL3798691.1"/>
    </source>
</evidence>
<feature type="region of interest" description="Disordered" evidence="1">
    <location>
        <begin position="63"/>
        <end position="83"/>
    </location>
</feature>
<keyword evidence="2" id="KW-0732">Signal</keyword>
<feature type="chain" id="PRO_5044768289" description="Plastid lipid-associated protein/fibrillin conserved domain-containing protein" evidence="2">
    <location>
        <begin position="27"/>
        <end position="446"/>
    </location>
</feature>
<evidence type="ECO:0008006" key="5">
    <source>
        <dbReference type="Google" id="ProtNLM"/>
    </source>
</evidence>
<comment type="caution">
    <text evidence="3">The sequence shown here is derived from an EMBL/GenBank/DDBJ whole genome shotgun (WGS) entry which is preliminary data.</text>
</comment>
<name>A0ABD3QFV5_9STRA</name>
<gene>
    <name evidence="3" type="ORF">HJC23_004442</name>
</gene>
<dbReference type="Proteomes" id="UP001516023">
    <property type="component" value="Unassembled WGS sequence"/>
</dbReference>
<reference evidence="3 4" key="1">
    <citation type="journal article" date="2020" name="G3 (Bethesda)">
        <title>Improved Reference Genome for Cyclotella cryptica CCMP332, a Model for Cell Wall Morphogenesis, Salinity Adaptation, and Lipid Production in Diatoms (Bacillariophyta).</title>
        <authorList>
            <person name="Roberts W.R."/>
            <person name="Downey K.M."/>
            <person name="Ruck E.C."/>
            <person name="Traller J.C."/>
            <person name="Alverson A.J."/>
        </authorList>
    </citation>
    <scope>NUCLEOTIDE SEQUENCE [LARGE SCALE GENOMIC DNA]</scope>
    <source>
        <strain evidence="3 4">CCMP332</strain>
    </source>
</reference>
<dbReference type="AlphaFoldDB" id="A0ABD3QFV5"/>
<accession>A0ABD3QFV5</accession>
<feature type="signal peptide" evidence="2">
    <location>
        <begin position="1"/>
        <end position="26"/>
    </location>
</feature>
<feature type="region of interest" description="Disordered" evidence="1">
    <location>
        <begin position="209"/>
        <end position="242"/>
    </location>
</feature>
<proteinExistence type="predicted"/>
<organism evidence="3 4">
    <name type="scientific">Cyclotella cryptica</name>
    <dbReference type="NCBI Taxonomy" id="29204"/>
    <lineage>
        <taxon>Eukaryota</taxon>
        <taxon>Sar</taxon>
        <taxon>Stramenopiles</taxon>
        <taxon>Ochrophyta</taxon>
        <taxon>Bacillariophyta</taxon>
        <taxon>Coscinodiscophyceae</taxon>
        <taxon>Thalassiosirophycidae</taxon>
        <taxon>Stephanodiscales</taxon>
        <taxon>Stephanodiscaceae</taxon>
        <taxon>Cyclotella</taxon>
    </lineage>
</organism>
<evidence type="ECO:0000256" key="1">
    <source>
        <dbReference type="SAM" id="MobiDB-lite"/>
    </source>
</evidence>